<dbReference type="GO" id="GO:0008408">
    <property type="term" value="F:3'-5' exonuclease activity"/>
    <property type="evidence" value="ECO:0007669"/>
    <property type="project" value="InterPro"/>
</dbReference>
<comment type="function">
    <text evidence="7">SbcCD cleaves DNA hairpin structures. These structures can inhibit DNA replication and are intermediates in certain DNA recombination reactions. The complex acts as a 3'-&gt;5' double strand exonuclease that can open hairpins. It also has a 5' single-strand endonuclease activity.</text>
</comment>
<evidence type="ECO:0000259" key="8">
    <source>
        <dbReference type="Pfam" id="PF00149"/>
    </source>
</evidence>
<dbReference type="Pfam" id="PF12320">
    <property type="entry name" value="SbcD_C"/>
    <property type="match status" value="1"/>
</dbReference>
<dbReference type="InterPro" id="IPR026843">
    <property type="entry name" value="SbcD_C"/>
</dbReference>
<evidence type="ECO:0000256" key="1">
    <source>
        <dbReference type="ARBA" id="ARBA00010555"/>
    </source>
</evidence>
<organism evidence="10 11">
    <name type="scientific">Brotaphodocola catenula</name>
    <dbReference type="NCBI Taxonomy" id="2885361"/>
    <lineage>
        <taxon>Bacteria</taxon>
        <taxon>Bacillati</taxon>
        <taxon>Bacillota</taxon>
        <taxon>Clostridia</taxon>
        <taxon>Lachnospirales</taxon>
        <taxon>Lachnospiraceae</taxon>
        <taxon>Brotaphodocola</taxon>
    </lineage>
</organism>
<dbReference type="InterPro" id="IPR041796">
    <property type="entry name" value="Mre11_N"/>
</dbReference>
<dbReference type="Proteomes" id="UP001198962">
    <property type="component" value="Unassembled WGS sequence"/>
</dbReference>
<accession>A0AAE3ATD7</accession>
<dbReference type="GO" id="GO:0004519">
    <property type="term" value="F:endonuclease activity"/>
    <property type="evidence" value="ECO:0007669"/>
    <property type="project" value="UniProtKB-KW"/>
</dbReference>
<keyword evidence="7" id="KW-0235">DNA replication</keyword>
<dbReference type="InterPro" id="IPR050535">
    <property type="entry name" value="DNA_Repair-Maintenance_Comp"/>
</dbReference>
<evidence type="ECO:0000256" key="6">
    <source>
        <dbReference type="ARBA" id="ARBA00022839"/>
    </source>
</evidence>
<dbReference type="RefSeq" id="WP_308451829.1">
    <property type="nucleotide sequence ID" value="NZ_JAJEPU010000040.1"/>
</dbReference>
<dbReference type="AlphaFoldDB" id="A0AAE3ATD7"/>
<sequence length="379" mass="43333">MKLMHLSDLHIGKRIYEYSMLEDQRHILREILAIAKEEKPSAVILAGDIYDRAVPSAEAVSVFDEFLSELAKCCEAVCVIYGNHDCAERLAFGSSLMEMSKVYVSSVYDGTLKSVCLNDEWGCVRIHLLPFLKPAVVRHVWENEPADTTEEAVRTALTHLTFDLNERNVLVAHQFVTGANRCESEELAVGGVDQVPASVFEGFDYVALGHLHGPQSVERETIRYCGTPLKYSFSEMHQNKSVTIVELEKKGEVSVRTRSLHPLRDLREIRGTYLELTAKSFYKGTNIEDYIRAVLTDEEDIPDGLQKLRVIYPNLMQLLYDNQRTREDQTIESAENVEKKSELELFEEFYEIQNNQPMSEQQRTFCQEQLEKILLEGGR</sequence>
<keyword evidence="7" id="KW-0233">DNA recombination</keyword>
<dbReference type="PANTHER" id="PTHR30337">
    <property type="entry name" value="COMPONENT OF ATP-DEPENDENT DSDNA EXONUCLEASE"/>
    <property type="match status" value="1"/>
</dbReference>
<keyword evidence="6 7" id="KW-0269">Exonuclease</keyword>
<gene>
    <name evidence="7" type="primary">sbcD</name>
    <name evidence="10" type="ORF">LKD32_11820</name>
</gene>
<evidence type="ECO:0000313" key="11">
    <source>
        <dbReference type="Proteomes" id="UP001198962"/>
    </source>
</evidence>
<evidence type="ECO:0000256" key="7">
    <source>
        <dbReference type="RuleBase" id="RU363069"/>
    </source>
</evidence>
<comment type="caution">
    <text evidence="10">The sequence shown here is derived from an EMBL/GenBank/DDBJ whole genome shotgun (WGS) entry which is preliminary data.</text>
</comment>
<dbReference type="GO" id="GO:0006260">
    <property type="term" value="P:DNA replication"/>
    <property type="evidence" value="ECO:0007669"/>
    <property type="project" value="UniProtKB-KW"/>
</dbReference>
<dbReference type="GO" id="GO:0006310">
    <property type="term" value="P:DNA recombination"/>
    <property type="evidence" value="ECO:0007669"/>
    <property type="project" value="UniProtKB-KW"/>
</dbReference>
<keyword evidence="11" id="KW-1185">Reference proteome</keyword>
<comment type="similarity">
    <text evidence="1 7">Belongs to the SbcD family.</text>
</comment>
<evidence type="ECO:0000256" key="5">
    <source>
        <dbReference type="ARBA" id="ARBA00022801"/>
    </source>
</evidence>
<name>A0AAE3ATD7_9FIRM</name>
<evidence type="ECO:0000256" key="4">
    <source>
        <dbReference type="ARBA" id="ARBA00022722"/>
    </source>
</evidence>
<evidence type="ECO:0000313" key="10">
    <source>
        <dbReference type="EMBL" id="MCC2165549.1"/>
    </source>
</evidence>
<dbReference type="Pfam" id="PF00149">
    <property type="entry name" value="Metallophos"/>
    <property type="match status" value="1"/>
</dbReference>
<keyword evidence="5 7" id="KW-0378">Hydrolase</keyword>
<dbReference type="NCBIfam" id="TIGR00619">
    <property type="entry name" value="sbcd"/>
    <property type="match status" value="1"/>
</dbReference>
<dbReference type="InterPro" id="IPR029052">
    <property type="entry name" value="Metallo-depent_PP-like"/>
</dbReference>
<feature type="domain" description="Calcineurin-like phosphoesterase" evidence="8">
    <location>
        <begin position="1"/>
        <end position="214"/>
    </location>
</feature>
<proteinExistence type="inferred from homology"/>
<dbReference type="SUPFAM" id="SSF56300">
    <property type="entry name" value="Metallo-dependent phosphatases"/>
    <property type="match status" value="1"/>
</dbReference>
<protein>
    <recommendedName>
        <fullName evidence="3 7">Nuclease SbcCD subunit D</fullName>
    </recommendedName>
</protein>
<evidence type="ECO:0000256" key="2">
    <source>
        <dbReference type="ARBA" id="ARBA00011322"/>
    </source>
</evidence>
<evidence type="ECO:0000256" key="3">
    <source>
        <dbReference type="ARBA" id="ARBA00013365"/>
    </source>
</evidence>
<reference evidence="10" key="1">
    <citation type="submission" date="2021-10" db="EMBL/GenBank/DDBJ databases">
        <title>Anaerobic single-cell dispensing facilitates the cultivation of human gut bacteria.</title>
        <authorList>
            <person name="Afrizal A."/>
        </authorList>
    </citation>
    <scope>NUCLEOTIDE SEQUENCE</scope>
    <source>
        <strain evidence="10">CLA-AA-H274</strain>
    </source>
</reference>
<keyword evidence="7" id="KW-0255">Endonuclease</keyword>
<dbReference type="EMBL" id="JAJEPU010000040">
    <property type="protein sequence ID" value="MCC2165549.1"/>
    <property type="molecule type" value="Genomic_DNA"/>
</dbReference>
<feature type="domain" description="Nuclease SbcCD subunit D C-terminal" evidence="9">
    <location>
        <begin position="262"/>
        <end position="353"/>
    </location>
</feature>
<dbReference type="PANTHER" id="PTHR30337:SF0">
    <property type="entry name" value="NUCLEASE SBCCD SUBUNIT D"/>
    <property type="match status" value="1"/>
</dbReference>
<evidence type="ECO:0000259" key="9">
    <source>
        <dbReference type="Pfam" id="PF12320"/>
    </source>
</evidence>
<dbReference type="InterPro" id="IPR004843">
    <property type="entry name" value="Calcineurin-like_PHP"/>
</dbReference>
<keyword evidence="4 7" id="KW-0540">Nuclease</keyword>
<comment type="subunit">
    <text evidence="2 7">Heterodimer of SbcC and SbcD.</text>
</comment>
<dbReference type="Gene3D" id="3.60.21.10">
    <property type="match status" value="1"/>
</dbReference>
<dbReference type="CDD" id="cd00840">
    <property type="entry name" value="MPP_Mre11_N"/>
    <property type="match status" value="1"/>
</dbReference>
<dbReference type="InterPro" id="IPR004593">
    <property type="entry name" value="SbcD"/>
</dbReference>